<organism evidence="1 2">
    <name type="scientific">Candidatus Nitrospira allomarina</name>
    <dbReference type="NCBI Taxonomy" id="3020900"/>
    <lineage>
        <taxon>Bacteria</taxon>
        <taxon>Pseudomonadati</taxon>
        <taxon>Nitrospirota</taxon>
        <taxon>Nitrospiria</taxon>
        <taxon>Nitrospirales</taxon>
        <taxon>Nitrospiraceae</taxon>
        <taxon>Nitrospira</taxon>
    </lineage>
</organism>
<evidence type="ECO:0008006" key="3">
    <source>
        <dbReference type="Google" id="ProtNLM"/>
    </source>
</evidence>
<proteinExistence type="predicted"/>
<dbReference type="Proteomes" id="UP001302719">
    <property type="component" value="Chromosome"/>
</dbReference>
<name>A0AA96G761_9BACT</name>
<accession>A0AA96G761</accession>
<sequence>MMRQLVCLLMFMVLTGCSSYDKRTYTGLKTTAADSRFGTVIFAIPDAALPNVEKSRGCLTEFSDGELEAIFGQKDGNKNLAAAVLAAPLIVAGVSFAATYFIESINAAIDEYKKGLSGSFGAAGTANITPEKIRCIGIVRGLLGEPENIPTPTDDKLVFLYPKLGFQDYPAFYLELKVESKIKNDGGKKSGSLTLTPVYLSYADSVAKNHGSGEKHLGLALALSTTAQKKAGEIEEDKAFAVFHHDMGRLEIGKHYDQDLLKGTGASASLDDNALKNEAFNITAVVSDSEDPGIAFEVLSTTFVDRKSDLKKALEEAITNAINKTKTNP</sequence>
<evidence type="ECO:0000313" key="2">
    <source>
        <dbReference type="Proteomes" id="UP001302719"/>
    </source>
</evidence>
<dbReference type="EMBL" id="CP116967">
    <property type="protein sequence ID" value="WNM56378.1"/>
    <property type="molecule type" value="Genomic_DNA"/>
</dbReference>
<dbReference type="KEGG" id="nall:PP769_10315"/>
<reference evidence="1 2" key="1">
    <citation type="submission" date="2023-01" db="EMBL/GenBank/DDBJ databases">
        <title>Cultivation and genomic characterization of new, ubiquitous marine nitrite-oxidizing bacteria from the Nitrospirales.</title>
        <authorList>
            <person name="Mueller A.J."/>
            <person name="Daebeler A."/>
            <person name="Herbold C.W."/>
            <person name="Kirkegaard R.H."/>
            <person name="Daims H."/>
        </authorList>
    </citation>
    <scope>NUCLEOTIDE SEQUENCE [LARGE SCALE GENOMIC DNA]</scope>
    <source>
        <strain evidence="1 2">VA</strain>
    </source>
</reference>
<keyword evidence="2" id="KW-1185">Reference proteome</keyword>
<dbReference type="AlphaFoldDB" id="A0AA96G761"/>
<protein>
    <recommendedName>
        <fullName evidence="3">Lipoprotein</fullName>
    </recommendedName>
</protein>
<evidence type="ECO:0000313" key="1">
    <source>
        <dbReference type="EMBL" id="WNM56378.1"/>
    </source>
</evidence>
<dbReference type="RefSeq" id="WP_312639966.1">
    <property type="nucleotide sequence ID" value="NZ_CP116967.1"/>
</dbReference>
<gene>
    <name evidence="1" type="ORF">PP769_10315</name>
</gene>
<dbReference type="PROSITE" id="PS51257">
    <property type="entry name" value="PROKAR_LIPOPROTEIN"/>
    <property type="match status" value="1"/>
</dbReference>